<dbReference type="GO" id="GO:0005737">
    <property type="term" value="C:cytoplasm"/>
    <property type="evidence" value="ECO:0007669"/>
    <property type="project" value="UniProtKB-SubCell"/>
</dbReference>
<evidence type="ECO:0000256" key="5">
    <source>
        <dbReference type="ARBA" id="ARBA00023186"/>
    </source>
</evidence>
<evidence type="ECO:0000256" key="3">
    <source>
        <dbReference type="ARBA" id="ARBA00022490"/>
    </source>
</evidence>
<evidence type="ECO:0000313" key="6">
    <source>
        <dbReference type="EMBL" id="XBS68971.1"/>
    </source>
</evidence>
<name>A0AAU7Q9U0_9GAMM</name>
<comment type="subcellular location">
    <subcellularLocation>
        <location evidence="1">Cytoplasm</location>
    </subcellularLocation>
</comment>
<dbReference type="AlphaFoldDB" id="A0AAU7Q9U0"/>
<protein>
    <submittedName>
        <fullName evidence="6">Uncharacterized protein</fullName>
    </submittedName>
</protein>
<dbReference type="Gene3D" id="3.30.1460.10">
    <property type="match status" value="1"/>
</dbReference>
<comment type="similarity">
    <text evidence="2">Belongs to the IpgE/SigE chaperone family.</text>
</comment>
<sequence>MECFIKAVYDHYELLPGEDNDFILADDTIIYLEEDAEKITLLCPCFPLPHEYHALLALLAYNCRGDTLFGVEEDIVVARRTIYADTVPADMAKQFGVFIADILSVKKDLGLGQPDF</sequence>
<organism evidence="6">
    <name type="scientific">Acerihabitans sp. KWT182</name>
    <dbReference type="NCBI Taxonomy" id="3157919"/>
    <lineage>
        <taxon>Bacteria</taxon>
        <taxon>Pseudomonadati</taxon>
        <taxon>Pseudomonadota</taxon>
        <taxon>Gammaproteobacteria</taxon>
        <taxon>Enterobacterales</taxon>
        <taxon>Pectobacteriaceae</taxon>
        <taxon>Acerihabitans</taxon>
    </lineage>
</organism>
<dbReference type="Pfam" id="PF07824">
    <property type="entry name" value="Chaperone_III"/>
    <property type="match status" value="1"/>
</dbReference>
<accession>A0AAU7Q9U0</accession>
<evidence type="ECO:0000256" key="2">
    <source>
        <dbReference type="ARBA" id="ARBA00010921"/>
    </source>
</evidence>
<keyword evidence="3" id="KW-0963">Cytoplasm</keyword>
<keyword evidence="4" id="KW-0843">Virulence</keyword>
<dbReference type="SUPFAM" id="SSF69635">
    <property type="entry name" value="Type III secretory system chaperone-like"/>
    <property type="match status" value="1"/>
</dbReference>
<evidence type="ECO:0000256" key="4">
    <source>
        <dbReference type="ARBA" id="ARBA00023026"/>
    </source>
</evidence>
<dbReference type="InterPro" id="IPR013095">
    <property type="entry name" value="T3SS_chaperone"/>
</dbReference>
<keyword evidence="5" id="KW-0143">Chaperone</keyword>
<proteinExistence type="inferred from homology"/>
<gene>
    <name evidence="6" type="ORF">ABK905_20940</name>
</gene>
<dbReference type="EMBL" id="CP157947">
    <property type="protein sequence ID" value="XBS68971.1"/>
    <property type="molecule type" value="Genomic_DNA"/>
</dbReference>
<evidence type="ECO:0000256" key="1">
    <source>
        <dbReference type="ARBA" id="ARBA00004496"/>
    </source>
</evidence>
<reference evidence="6" key="1">
    <citation type="submission" date="2024-06" db="EMBL/GenBank/DDBJ databases">
        <authorList>
            <person name="Coelho C."/>
            <person name="Bento M."/>
            <person name="Garcia E."/>
            <person name="Camelo A."/>
            <person name="Brandao I."/>
            <person name="Espirito Santo C."/>
            <person name="Trovao J."/>
            <person name="Verissimo A."/>
            <person name="Costa J."/>
            <person name="Tiago I."/>
        </authorList>
    </citation>
    <scope>NUCLEOTIDE SEQUENCE</scope>
    <source>
        <strain evidence="6">KWT182</strain>
    </source>
</reference>